<protein>
    <submittedName>
        <fullName evidence="1">Uncharacterized protein</fullName>
    </submittedName>
</protein>
<dbReference type="AlphaFoldDB" id="A0A0A8UK55"/>
<dbReference type="Gene3D" id="3.40.50.1820">
    <property type="entry name" value="alpha/beta hydrolase"/>
    <property type="match status" value="1"/>
</dbReference>
<keyword evidence="2" id="KW-1185">Reference proteome</keyword>
<name>A0A0A8UK55_LEGHA</name>
<dbReference type="SUPFAM" id="SSF53474">
    <property type="entry name" value="alpha/beta-Hydrolases"/>
    <property type="match status" value="1"/>
</dbReference>
<reference evidence="2" key="1">
    <citation type="submission" date="2014-09" db="EMBL/GenBank/DDBJ databases">
        <authorList>
            <person name="Gomez-Valero L."/>
        </authorList>
    </citation>
    <scope>NUCLEOTIDE SEQUENCE [LARGE SCALE GENOMIC DNA]</scope>
    <source>
        <strain evidence="2">ATCC35250</strain>
    </source>
</reference>
<dbReference type="RefSeq" id="WP_231861953.1">
    <property type="nucleotide sequence ID" value="NZ_LN681225.1"/>
</dbReference>
<sequence length="152" mass="17919">MNNFFDVMDSMYSWKKRQGIPVIRPAPEYVFAYEPLNQGFRGFLRTFNYEERLHEITCKTLILVGEEDWITDKIHSEFMAGKIPDNHFIVFPHADHSMESDVPEAFFSSIHTFIKSQCEERNSHYFFKDNDNTGKVKFDLTVDESNNSFQLS</sequence>
<organism evidence="1 2">
    <name type="scientific">Legionella hackeliae</name>
    <dbReference type="NCBI Taxonomy" id="449"/>
    <lineage>
        <taxon>Bacteria</taxon>
        <taxon>Pseudomonadati</taxon>
        <taxon>Pseudomonadota</taxon>
        <taxon>Gammaproteobacteria</taxon>
        <taxon>Legionellales</taxon>
        <taxon>Legionellaceae</taxon>
        <taxon>Legionella</taxon>
    </lineage>
</organism>
<dbReference type="EMBL" id="LN681225">
    <property type="protein sequence ID" value="CEK09240.1"/>
    <property type="molecule type" value="Genomic_DNA"/>
</dbReference>
<gene>
    <name evidence="1" type="ORF">LHA_0121</name>
</gene>
<accession>A0A0A8UK55</accession>
<evidence type="ECO:0000313" key="1">
    <source>
        <dbReference type="EMBL" id="CEK09240.1"/>
    </source>
</evidence>
<evidence type="ECO:0000313" key="2">
    <source>
        <dbReference type="Proteomes" id="UP000032803"/>
    </source>
</evidence>
<dbReference type="Proteomes" id="UP000032803">
    <property type="component" value="Chromosome I"/>
</dbReference>
<dbReference type="KEGG" id="lha:LHA_0121"/>
<dbReference type="HOGENOM" id="CLU_1720053_0_0_6"/>
<dbReference type="STRING" id="449.LHA_0121"/>
<proteinExistence type="predicted"/>
<dbReference type="PATRIC" id="fig|449.7.peg.1905"/>
<dbReference type="InterPro" id="IPR029058">
    <property type="entry name" value="AB_hydrolase_fold"/>
</dbReference>